<organism evidence="3 4">
    <name type="scientific">Drosophila navojoa</name>
    <name type="common">Fruit fly</name>
    <dbReference type="NCBI Taxonomy" id="7232"/>
    <lineage>
        <taxon>Eukaryota</taxon>
        <taxon>Metazoa</taxon>
        <taxon>Ecdysozoa</taxon>
        <taxon>Arthropoda</taxon>
        <taxon>Hexapoda</taxon>
        <taxon>Insecta</taxon>
        <taxon>Pterygota</taxon>
        <taxon>Neoptera</taxon>
        <taxon>Endopterygota</taxon>
        <taxon>Diptera</taxon>
        <taxon>Brachycera</taxon>
        <taxon>Muscomorpha</taxon>
        <taxon>Ephydroidea</taxon>
        <taxon>Drosophilidae</taxon>
        <taxon>Drosophila</taxon>
    </lineage>
</organism>
<keyword evidence="1" id="KW-0175">Coiled coil</keyword>
<name>A0A484BA27_DRONA</name>
<evidence type="ECO:0000256" key="1">
    <source>
        <dbReference type="SAM" id="Coils"/>
    </source>
</evidence>
<sequence>MVRANRRKPIEEVYGTKLEPMQPARLQAIPQPGMTKTAAMRVNSSRQGDARTQRSYVTANDYYITTNVPLNATNMRAAPSAVMSHPAKSGQLPVQLQQASTQMASYGSLSNRRNKQSARQPLAGQPAKVHFVPAESKANCHPRPHGHGHPYAKAMPLQMTQRTAYGQRDCEMDPNPTEMSDKDQMLNANSMNGRRSHVHSHPNPNQQHPQHPPHPLHPLQHQLHQQQHLPSNNSIHTNMQQMHHHSHQNMKHQQQQHHLQLQQQQILHQQQRGPAHMRQRGGMQRTVVTEEEDEKDEDPEEFFELIRQTVRKAVGTTISDVISRNFRDLANKMERFANELKMTNENLGKLQTEVTNKVIRYGEENTRHFRYLCMKSEYDKMFYQQQTLTAGNQLSAKVAPTPAMSNAKATAMTTSRVAKQAATFNMKAGKQLTGRKLGYASLKKTPLDCVKEQNNCACRSTSKSSHQQPTEDRQSSSDRSVNAKSSELGVREVLGQIQRFCTQMQLGDMKEEQPKYNSQTGICGMDLSEKISSGSTNSPLDKACSNAKPKPHVTINATPADAVDEMDTPVDSMDEIEIDNFQYSSDEMSSYSEDESEVKFSGSATARAPLQPSRAKLPPQHSNKGAGDGQ</sequence>
<keyword evidence="4" id="KW-1185">Reference proteome</keyword>
<feature type="region of interest" description="Disordered" evidence="2">
    <location>
        <begin position="458"/>
        <end position="487"/>
    </location>
</feature>
<dbReference type="AlphaFoldDB" id="A0A484BA27"/>
<dbReference type="OrthoDB" id="8069054at2759"/>
<feature type="region of interest" description="Disordered" evidence="2">
    <location>
        <begin position="582"/>
        <end position="630"/>
    </location>
</feature>
<feature type="region of interest" description="Disordered" evidence="2">
    <location>
        <begin position="532"/>
        <end position="553"/>
    </location>
</feature>
<evidence type="ECO:0000313" key="3">
    <source>
        <dbReference type="EMBL" id="TDG45727.1"/>
    </source>
</evidence>
<gene>
    <name evidence="3" type="ORF">AWZ03_007865</name>
</gene>
<accession>A0A484BA27</accession>
<dbReference type="OMA" id="QRFCTQM"/>
<dbReference type="EMBL" id="LSRL02000072">
    <property type="protein sequence ID" value="TDG45727.1"/>
    <property type="molecule type" value="Genomic_DNA"/>
</dbReference>
<proteinExistence type="predicted"/>
<feature type="compositionally biased region" description="Polar residues" evidence="2">
    <location>
        <begin position="458"/>
        <end position="468"/>
    </location>
</feature>
<comment type="caution">
    <text evidence="3">The sequence shown here is derived from an EMBL/GenBank/DDBJ whole genome shotgun (WGS) entry which is preliminary data.</text>
</comment>
<evidence type="ECO:0000256" key="2">
    <source>
        <dbReference type="SAM" id="MobiDB-lite"/>
    </source>
</evidence>
<evidence type="ECO:0000313" key="4">
    <source>
        <dbReference type="Proteomes" id="UP000295192"/>
    </source>
</evidence>
<protein>
    <submittedName>
        <fullName evidence="3">Uncharacterized protein</fullName>
    </submittedName>
</protein>
<dbReference type="STRING" id="7232.A0A484BA27"/>
<reference evidence="3 4" key="1">
    <citation type="journal article" date="2019" name="J. Hered.">
        <title>An Improved Genome Assembly for Drosophila navojoa, the Basal Species in the mojavensis Cluster.</title>
        <authorList>
            <person name="Vanderlinde T."/>
            <person name="Dupim E.G."/>
            <person name="Nazario-Yepiz N.O."/>
            <person name="Carvalho A.B."/>
        </authorList>
    </citation>
    <scope>NUCLEOTIDE SEQUENCE [LARGE SCALE GENOMIC DNA]</scope>
    <source>
        <strain evidence="3">Navoj_Jal97</strain>
        <tissue evidence="3">Whole organism</tissue>
    </source>
</reference>
<dbReference type="Proteomes" id="UP000295192">
    <property type="component" value="Unassembled WGS sequence"/>
</dbReference>
<feature type="compositionally biased region" description="Low complexity" evidence="2">
    <location>
        <begin position="217"/>
        <end position="228"/>
    </location>
</feature>
<feature type="region of interest" description="Disordered" evidence="2">
    <location>
        <begin position="276"/>
        <end position="299"/>
    </location>
</feature>
<feature type="region of interest" description="Disordered" evidence="2">
    <location>
        <begin position="192"/>
        <end position="228"/>
    </location>
</feature>
<feature type="coiled-coil region" evidence="1">
    <location>
        <begin position="326"/>
        <end position="353"/>
    </location>
</feature>
<feature type="compositionally biased region" description="Acidic residues" evidence="2">
    <location>
        <begin position="289"/>
        <end position="299"/>
    </location>
</feature>
<dbReference type="KEGG" id="dnv:108660300"/>